<name>A0A843XL12_COLES</name>
<dbReference type="GO" id="GO:0004534">
    <property type="term" value="F:5'-3' RNA exonuclease activity"/>
    <property type="evidence" value="ECO:0007669"/>
    <property type="project" value="TreeGrafter"/>
</dbReference>
<dbReference type="InterPro" id="IPR027073">
    <property type="entry name" value="5_3_exoribonuclease"/>
</dbReference>
<dbReference type="GO" id="GO:0000956">
    <property type="term" value="P:nuclear-transcribed mRNA catabolic process"/>
    <property type="evidence" value="ECO:0007669"/>
    <property type="project" value="TreeGrafter"/>
</dbReference>
<dbReference type="EMBL" id="NMUH01009404">
    <property type="protein sequence ID" value="MQM20026.1"/>
    <property type="molecule type" value="Genomic_DNA"/>
</dbReference>
<dbReference type="Proteomes" id="UP000652761">
    <property type="component" value="Unassembled WGS sequence"/>
</dbReference>
<protein>
    <recommendedName>
        <fullName evidence="1">Xrn1 helical domain-containing protein</fullName>
    </recommendedName>
</protein>
<dbReference type="Gene3D" id="1.25.40.1050">
    <property type="match status" value="1"/>
</dbReference>
<proteinExistence type="predicted"/>
<evidence type="ECO:0000313" key="2">
    <source>
        <dbReference type="EMBL" id="MQM20026.1"/>
    </source>
</evidence>
<evidence type="ECO:0000313" key="3">
    <source>
        <dbReference type="Proteomes" id="UP000652761"/>
    </source>
</evidence>
<dbReference type="PANTHER" id="PTHR12341">
    <property type="entry name" value="5'-&gt;3' EXORIBONUCLEASE"/>
    <property type="match status" value="1"/>
</dbReference>
<accession>A0A843XL12</accession>
<reference evidence="2" key="1">
    <citation type="submission" date="2017-07" db="EMBL/GenBank/DDBJ databases">
        <title>Taro Niue Genome Assembly and Annotation.</title>
        <authorList>
            <person name="Atibalentja N."/>
            <person name="Keating K."/>
            <person name="Fields C.J."/>
        </authorList>
    </citation>
    <scope>NUCLEOTIDE SEQUENCE</scope>
    <source>
        <strain evidence="2">Niue_2</strain>
        <tissue evidence="2">Leaf</tissue>
    </source>
</reference>
<evidence type="ECO:0000259" key="1">
    <source>
        <dbReference type="Pfam" id="PF17846"/>
    </source>
</evidence>
<dbReference type="Pfam" id="PF17846">
    <property type="entry name" value="XRN_M"/>
    <property type="match status" value="1"/>
</dbReference>
<dbReference type="GO" id="GO:0003723">
    <property type="term" value="F:RNA binding"/>
    <property type="evidence" value="ECO:0007669"/>
    <property type="project" value="TreeGrafter"/>
</dbReference>
<feature type="domain" description="Xrn1 helical" evidence="1">
    <location>
        <begin position="20"/>
        <end position="95"/>
    </location>
</feature>
<dbReference type="GO" id="GO:0005634">
    <property type="term" value="C:nucleus"/>
    <property type="evidence" value="ECO:0007669"/>
    <property type="project" value="TreeGrafter"/>
</dbReference>
<organism evidence="2 3">
    <name type="scientific">Colocasia esculenta</name>
    <name type="common">Wild taro</name>
    <name type="synonym">Arum esculentum</name>
    <dbReference type="NCBI Taxonomy" id="4460"/>
    <lineage>
        <taxon>Eukaryota</taxon>
        <taxon>Viridiplantae</taxon>
        <taxon>Streptophyta</taxon>
        <taxon>Embryophyta</taxon>
        <taxon>Tracheophyta</taxon>
        <taxon>Spermatophyta</taxon>
        <taxon>Magnoliopsida</taxon>
        <taxon>Liliopsida</taxon>
        <taxon>Araceae</taxon>
        <taxon>Aroideae</taxon>
        <taxon>Colocasieae</taxon>
        <taxon>Colocasia</taxon>
    </lineage>
</organism>
<comment type="caution">
    <text evidence="2">The sequence shown here is derived from an EMBL/GenBank/DDBJ whole genome shotgun (WGS) entry which is preliminary data.</text>
</comment>
<keyword evidence="3" id="KW-1185">Reference proteome</keyword>
<sequence>MSKLGHIFFTNHERGNTCRFYPFHYAPFASDIKVLNCSSVKFTLGAPFKPFQLLMAVLPPRSAHALPKAFQQLMTDPLSGLKKFYPNGMGCLLCGAKK</sequence>
<dbReference type="OrthoDB" id="1744387at2759"/>
<dbReference type="InterPro" id="IPR041412">
    <property type="entry name" value="Xrn1_helical"/>
</dbReference>
<gene>
    <name evidence="2" type="ORF">Taro_053041</name>
</gene>
<dbReference type="PANTHER" id="PTHR12341:SF62">
    <property type="entry name" value="5'-3' EXORIBONUCLEASE 3-LIKE"/>
    <property type="match status" value="1"/>
</dbReference>
<dbReference type="AlphaFoldDB" id="A0A843XL12"/>